<evidence type="ECO:0000313" key="1">
    <source>
        <dbReference type="EMBL" id="CAE0760929.1"/>
    </source>
</evidence>
<dbReference type="EMBL" id="HBIZ01021429">
    <property type="protein sequence ID" value="CAE0760929.1"/>
    <property type="molecule type" value="Transcribed_RNA"/>
</dbReference>
<organism evidence="1">
    <name type="scientific">Chrysotila carterae</name>
    <name type="common">Marine alga</name>
    <name type="synonym">Syracosphaera carterae</name>
    <dbReference type="NCBI Taxonomy" id="13221"/>
    <lineage>
        <taxon>Eukaryota</taxon>
        <taxon>Haptista</taxon>
        <taxon>Haptophyta</taxon>
        <taxon>Prymnesiophyceae</taxon>
        <taxon>Isochrysidales</taxon>
        <taxon>Isochrysidaceae</taxon>
        <taxon>Chrysotila</taxon>
    </lineage>
</organism>
<accession>A0A7S4BBU0</accession>
<sequence>MRTSFNRYIGACCPLPLKVCPTICSNDLGIIAPPPRIFFRRLRLLVRIHELVVSEVDVDGDRIFNCDTLEVLLHDPWKQLVLKKIWEVDSEDFELYIPLYLRRTSVQRSEGDHKLHIELLLCHIICLKLGQGAIMT</sequence>
<protein>
    <submittedName>
        <fullName evidence="1">Uncharacterized protein</fullName>
    </submittedName>
</protein>
<proteinExistence type="predicted"/>
<dbReference type="AlphaFoldDB" id="A0A7S4BBU0"/>
<gene>
    <name evidence="1" type="ORF">PCAR00345_LOCUS13541</name>
</gene>
<name>A0A7S4BBU0_CHRCT</name>
<reference evidence="1" key="1">
    <citation type="submission" date="2021-01" db="EMBL/GenBank/DDBJ databases">
        <authorList>
            <person name="Corre E."/>
            <person name="Pelletier E."/>
            <person name="Niang G."/>
            <person name="Scheremetjew M."/>
            <person name="Finn R."/>
            <person name="Kale V."/>
            <person name="Holt S."/>
            <person name="Cochrane G."/>
            <person name="Meng A."/>
            <person name="Brown T."/>
            <person name="Cohen L."/>
        </authorList>
    </citation>
    <scope>NUCLEOTIDE SEQUENCE</scope>
    <source>
        <strain evidence="1">CCMP645</strain>
    </source>
</reference>